<evidence type="ECO:0000259" key="9">
    <source>
        <dbReference type="PROSITE" id="PS50011"/>
    </source>
</evidence>
<evidence type="ECO:0000256" key="7">
    <source>
        <dbReference type="SAM" id="MobiDB-lite"/>
    </source>
</evidence>
<dbReference type="EMBL" id="SWLB01000016">
    <property type="protein sequence ID" value="KAF3327786.1"/>
    <property type="molecule type" value="Genomic_DNA"/>
</dbReference>
<comment type="caution">
    <text evidence="10">The sequence shown here is derived from an EMBL/GenBank/DDBJ whole genome shotgun (WGS) entry which is preliminary data.</text>
</comment>
<proteinExistence type="predicted"/>
<gene>
    <name evidence="10" type="ORF">FCM35_KLT06392</name>
</gene>
<keyword evidence="11" id="KW-1185">Reference proteome</keyword>
<keyword evidence="10" id="KW-0675">Receptor</keyword>
<evidence type="ECO:0000313" key="11">
    <source>
        <dbReference type="Proteomes" id="UP000623129"/>
    </source>
</evidence>
<evidence type="ECO:0000256" key="6">
    <source>
        <dbReference type="ARBA" id="ARBA00023136"/>
    </source>
</evidence>
<evidence type="ECO:0000256" key="8">
    <source>
        <dbReference type="SAM" id="Phobius"/>
    </source>
</evidence>
<evidence type="ECO:0000256" key="4">
    <source>
        <dbReference type="ARBA" id="ARBA00022737"/>
    </source>
</evidence>
<evidence type="ECO:0000256" key="3">
    <source>
        <dbReference type="ARBA" id="ARBA00022692"/>
    </source>
</evidence>
<dbReference type="InterPro" id="IPR001611">
    <property type="entry name" value="Leu-rich_rpt"/>
</dbReference>
<keyword evidence="10" id="KW-0808">Transferase</keyword>
<dbReference type="PROSITE" id="PS50011">
    <property type="entry name" value="PROTEIN_KINASE_DOM"/>
    <property type="match status" value="1"/>
</dbReference>
<sequence length="663" mass="72868">MPGQAAGPWAVSLFSIIFLLLTYSFGVYAFAADADVLLRFRDTLSLSTGGSPELPGWGQGASPCKGIVPLWQGVICNLNGTVLGVQLENMQLMGTLRLDILTGIPSIRALSFANNQFSGPIPDVSIFGALKMLYLEHNQFNGQIPGNLFENMRSLKKVHLSYNEFSGPIPSSLTVPPKLLELVLDHNKFDGQIPEFKQDKLGQVDLSYNDLEGPIPAAFSKFHAVKFEGNKDLCGAPLAKSCDSSLAQQPLISPPQSTSSNSTIKALIAVLVIVSIGFVLALIVICILLPKWRQKHNHLEERQSQVLAPLTSAPSKKHDAEFTAPIEQPRTSAGSGGKRARRDEPGKLSFVKEDGQRFELEDLLRASAELLGSGELWASYKAALFDGPSLVVKKLKAKHGIGRDDFQEHMWRLGRLSHPNLLPIVAYIHKKEEKMFITDYVPNGSLAHMLHSHGSNLPPLNWPTRLKIVKGVARGLAYLYEELPMLTVAHGHLKTPNVLLTDTFEPLLNDYALIPVMSNSVASKVMVAYKSPECTARGKPSNKSDVWSLGILILEILTGKFPDYLHHGRSSTDMASWVNLVVREECASDVFDSRMGGTKNVKGEMDKLLKIGLGCCEVNLHKRWDLQHALSRIEELKEEGSEDGHSSFSAFTAEDEQYFSGTN</sequence>
<dbReference type="Gene3D" id="1.10.510.10">
    <property type="entry name" value="Transferase(Phosphotransferase) domain 1"/>
    <property type="match status" value="1"/>
</dbReference>
<dbReference type="SUPFAM" id="SSF56112">
    <property type="entry name" value="Protein kinase-like (PK-like)"/>
    <property type="match status" value="1"/>
</dbReference>
<dbReference type="InterPro" id="IPR001245">
    <property type="entry name" value="Ser-Thr/Tyr_kinase_cat_dom"/>
</dbReference>
<evidence type="ECO:0000256" key="1">
    <source>
        <dbReference type="ARBA" id="ARBA00004370"/>
    </source>
</evidence>
<dbReference type="InterPro" id="IPR032675">
    <property type="entry name" value="LRR_dom_sf"/>
</dbReference>
<dbReference type="PANTHER" id="PTHR48007:SF64">
    <property type="entry name" value="POLLEN RECEPTOR-LIKE KINASE 1"/>
    <property type="match status" value="1"/>
</dbReference>
<keyword evidence="5 8" id="KW-1133">Transmembrane helix</keyword>
<dbReference type="GO" id="GO:0005524">
    <property type="term" value="F:ATP binding"/>
    <property type="evidence" value="ECO:0007669"/>
    <property type="project" value="InterPro"/>
</dbReference>
<dbReference type="Gene3D" id="3.80.10.10">
    <property type="entry name" value="Ribonuclease Inhibitor"/>
    <property type="match status" value="2"/>
</dbReference>
<dbReference type="Proteomes" id="UP000623129">
    <property type="component" value="Unassembled WGS sequence"/>
</dbReference>
<keyword evidence="6 8" id="KW-0472">Membrane</keyword>
<keyword evidence="2" id="KW-0433">Leucine-rich repeat</keyword>
<dbReference type="AlphaFoldDB" id="A0A833R0L7"/>
<evidence type="ECO:0000313" key="10">
    <source>
        <dbReference type="EMBL" id="KAF3327786.1"/>
    </source>
</evidence>
<evidence type="ECO:0000256" key="5">
    <source>
        <dbReference type="ARBA" id="ARBA00022989"/>
    </source>
</evidence>
<dbReference type="InterPro" id="IPR011009">
    <property type="entry name" value="Kinase-like_dom_sf"/>
</dbReference>
<dbReference type="GO" id="GO:0016020">
    <property type="term" value="C:membrane"/>
    <property type="evidence" value="ECO:0007669"/>
    <property type="project" value="UniProtKB-SubCell"/>
</dbReference>
<reference evidence="10" key="1">
    <citation type="submission" date="2020-01" db="EMBL/GenBank/DDBJ databases">
        <title>Genome sequence of Kobresia littledalei, the first chromosome-level genome in the family Cyperaceae.</title>
        <authorList>
            <person name="Qu G."/>
        </authorList>
    </citation>
    <scope>NUCLEOTIDE SEQUENCE</scope>
    <source>
        <strain evidence="10">C.B.Clarke</strain>
        <tissue evidence="10">Leaf</tissue>
    </source>
</reference>
<dbReference type="Gene3D" id="3.30.200.20">
    <property type="entry name" value="Phosphorylase Kinase, domain 1"/>
    <property type="match status" value="1"/>
</dbReference>
<dbReference type="SUPFAM" id="SSF52058">
    <property type="entry name" value="L domain-like"/>
    <property type="match status" value="1"/>
</dbReference>
<dbReference type="Pfam" id="PF00560">
    <property type="entry name" value="LRR_1"/>
    <property type="match status" value="1"/>
</dbReference>
<feature type="region of interest" description="Disordered" evidence="7">
    <location>
        <begin position="641"/>
        <end position="663"/>
    </location>
</feature>
<protein>
    <submittedName>
        <fullName evidence="10">Pollen receptor-like kinase 4</fullName>
    </submittedName>
</protein>
<feature type="transmembrane region" description="Helical" evidence="8">
    <location>
        <begin position="266"/>
        <end position="289"/>
    </location>
</feature>
<name>A0A833R0L7_9POAL</name>
<dbReference type="InterPro" id="IPR000719">
    <property type="entry name" value="Prot_kinase_dom"/>
</dbReference>
<dbReference type="InterPro" id="IPR046959">
    <property type="entry name" value="PRK1-6/SRF4-like"/>
</dbReference>
<keyword evidence="3 8" id="KW-0812">Transmembrane</keyword>
<feature type="domain" description="Protein kinase" evidence="9">
    <location>
        <begin position="365"/>
        <end position="648"/>
    </location>
</feature>
<dbReference type="Pfam" id="PF08263">
    <property type="entry name" value="LRRNT_2"/>
    <property type="match status" value="1"/>
</dbReference>
<dbReference type="InterPro" id="IPR013210">
    <property type="entry name" value="LRR_N_plant-typ"/>
</dbReference>
<evidence type="ECO:0000256" key="2">
    <source>
        <dbReference type="ARBA" id="ARBA00022614"/>
    </source>
</evidence>
<dbReference type="PANTHER" id="PTHR48007">
    <property type="entry name" value="LEUCINE-RICH REPEAT RECEPTOR-LIKE PROTEIN KINASE PXC1"/>
    <property type="match status" value="1"/>
</dbReference>
<dbReference type="Pfam" id="PF07714">
    <property type="entry name" value="PK_Tyr_Ser-Thr"/>
    <property type="match status" value="1"/>
</dbReference>
<feature type="region of interest" description="Disordered" evidence="7">
    <location>
        <begin position="309"/>
        <end position="346"/>
    </location>
</feature>
<comment type="subcellular location">
    <subcellularLocation>
        <location evidence="1">Membrane</location>
    </subcellularLocation>
</comment>
<accession>A0A833R0L7</accession>
<dbReference type="GO" id="GO:0004672">
    <property type="term" value="F:protein kinase activity"/>
    <property type="evidence" value="ECO:0007669"/>
    <property type="project" value="InterPro"/>
</dbReference>
<keyword evidence="4" id="KW-0677">Repeat</keyword>
<dbReference type="OrthoDB" id="418615at2759"/>
<keyword evidence="10" id="KW-0418">Kinase</keyword>
<organism evidence="10 11">
    <name type="scientific">Carex littledalei</name>
    <dbReference type="NCBI Taxonomy" id="544730"/>
    <lineage>
        <taxon>Eukaryota</taxon>
        <taxon>Viridiplantae</taxon>
        <taxon>Streptophyta</taxon>
        <taxon>Embryophyta</taxon>
        <taxon>Tracheophyta</taxon>
        <taxon>Spermatophyta</taxon>
        <taxon>Magnoliopsida</taxon>
        <taxon>Liliopsida</taxon>
        <taxon>Poales</taxon>
        <taxon>Cyperaceae</taxon>
        <taxon>Cyperoideae</taxon>
        <taxon>Cariceae</taxon>
        <taxon>Carex</taxon>
        <taxon>Carex subgen. Euthyceras</taxon>
    </lineage>
</organism>